<dbReference type="Pfam" id="PF00109">
    <property type="entry name" value="ketoacyl-synt"/>
    <property type="match status" value="1"/>
</dbReference>
<accession>B0LFT9</accession>
<dbReference type="GO" id="GO:0016746">
    <property type="term" value="F:acyltransferase activity"/>
    <property type="evidence" value="ECO:0007669"/>
    <property type="project" value="InterPro"/>
</dbReference>
<dbReference type="Gene3D" id="3.40.47.10">
    <property type="match status" value="1"/>
</dbReference>
<evidence type="ECO:0000313" key="2">
    <source>
        <dbReference type="EMBL" id="ABW82984.1"/>
    </source>
</evidence>
<name>B0LFT9_9BACT</name>
<evidence type="ECO:0000259" key="1">
    <source>
        <dbReference type="Pfam" id="PF00109"/>
    </source>
</evidence>
<dbReference type="InterPro" id="IPR016039">
    <property type="entry name" value="Thiolase-like"/>
</dbReference>
<dbReference type="AlphaFoldDB" id="B0LFT9"/>
<proteinExistence type="predicted"/>
<organism evidence="2">
    <name type="scientific">uncultured bacterium pEAF66</name>
    <dbReference type="NCBI Taxonomy" id="480414"/>
    <lineage>
        <taxon>Bacteria</taxon>
        <taxon>environmental samples</taxon>
    </lineage>
</organism>
<protein>
    <submittedName>
        <fullName evidence="2">Beta-ketoacyl synthase</fullName>
    </submittedName>
</protein>
<sequence>MKTKVYIDGGSALCAAGAGIAPLWSAMAAGARNLSALPCPAFDSWPWPEVFLVDEPGAAELKVDRKLLRTMEKQAKLTLLGAAAALAACPPAVDADPSRIGLYLGLPTVDEAVPPWPLLEAMHEAGSTHFDSEMLHREVPAFFGLSTLNSNACAHIAGTFGMAGSMGACSPFADAGLAALIEGALSVCNGENSEALVGGCSAKINPLLMLQYEHLGWLAEAGRIPGEGVAFLTVGAASRSETAVRLAGYARGFIASEVQAAAVIAPVVETALAMAGITAHELDWVLPGACSDAEMALLARLAEGTPLVRACSAEVCGALGPAAPVLGVLLAAHAIRSGARLRYTAPGQPQREEAARVRHVLVTARGPEGQYAAVVVSKEKCDE</sequence>
<dbReference type="EMBL" id="EU099626">
    <property type="protein sequence ID" value="ABW82984.1"/>
    <property type="molecule type" value="Genomic_DNA"/>
</dbReference>
<dbReference type="SUPFAM" id="SSF53901">
    <property type="entry name" value="Thiolase-like"/>
    <property type="match status" value="2"/>
</dbReference>
<feature type="domain" description="Beta-ketoacyl synthase-like N-terminal" evidence="1">
    <location>
        <begin position="58"/>
        <end position="223"/>
    </location>
</feature>
<reference evidence="2" key="1">
    <citation type="journal article" date="2008" name="Appl. Environ. Microbiol.">
        <title>Forest soil metagenome gene cluster involved in antifungal activity expression in Escherichia coli.</title>
        <authorList>
            <person name="Chung E.J."/>
            <person name="Lim H.K."/>
            <person name="Kim J.C."/>
            <person name="Choi G.J."/>
            <person name="Park E.J."/>
            <person name="Lee M.H."/>
            <person name="Chung Y.R."/>
            <person name="Lee S.W."/>
        </authorList>
    </citation>
    <scope>NUCLEOTIDE SEQUENCE</scope>
</reference>
<dbReference type="InterPro" id="IPR014030">
    <property type="entry name" value="Ketoacyl_synth_N"/>
</dbReference>